<dbReference type="Pfam" id="PF12146">
    <property type="entry name" value="Hydrolase_4"/>
    <property type="match status" value="1"/>
</dbReference>
<protein>
    <submittedName>
        <fullName evidence="4">SAM hydroxide adenosyltransferase</fullName>
    </submittedName>
</protein>
<reference evidence="4 5" key="1">
    <citation type="submission" date="2021-08" db="EMBL/GenBank/DDBJ databases">
        <authorList>
            <person name="Zhang D."/>
            <person name="Zhang A."/>
            <person name="Wang L."/>
        </authorList>
    </citation>
    <scope>NUCLEOTIDE SEQUENCE [LARGE SCALE GENOMIC DNA]</scope>
    <source>
        <strain evidence="4 5">WL0086</strain>
    </source>
</reference>
<dbReference type="Gene3D" id="3.40.50.1820">
    <property type="entry name" value="alpha/beta hydrolase"/>
    <property type="match status" value="1"/>
</dbReference>
<feature type="chain" id="PRO_5045388191" evidence="1">
    <location>
        <begin position="24"/>
        <end position="378"/>
    </location>
</feature>
<feature type="domain" description="Serine aminopeptidase S33" evidence="2">
    <location>
        <begin position="102"/>
        <end position="164"/>
    </location>
</feature>
<evidence type="ECO:0000259" key="3">
    <source>
        <dbReference type="Pfam" id="PF20257"/>
    </source>
</evidence>
<organism evidence="4 5">
    <name type="scientific">Actomonas aquatica</name>
    <dbReference type="NCBI Taxonomy" id="2866162"/>
    <lineage>
        <taxon>Bacteria</taxon>
        <taxon>Pseudomonadati</taxon>
        <taxon>Verrucomicrobiota</taxon>
        <taxon>Opitutia</taxon>
        <taxon>Opitutales</taxon>
        <taxon>Opitutaceae</taxon>
        <taxon>Actomonas</taxon>
    </lineage>
</organism>
<dbReference type="RefSeq" id="WP_221029420.1">
    <property type="nucleotide sequence ID" value="NZ_CP139781.1"/>
</dbReference>
<sequence length="378" mass="40712">MRRPALSFTALLLGLLVLPRLIAAPATTVLTGEIEGAKYTIAAPAARADWNGNLLLIAHGYRPETAPLVADLNPAQAAYATLLAEGWIVAKTSYRRNGIIVQDAITDLANLHAHIRAQFGPPSRSIVMGDSMGGTIATLLAESESPPYDGLIAIGAALDLREDNGAGAVNLQPRHPLLFIANRSEFEGPSAYTETVLQRPTSVALTAPALFRVDRDGHVNVNQAERLYAIRAMELWLEHGSRALPDDAQTPASPHDGTVQPVARDSAVTFDADGRGFTATVTDVSAIYGNVWLNAQPADFAAIGLTSGLWARLTAGDETYRVRHGTDFSDVERGQWVVFPNADGFYWLSRNWANAAETANLQLGDTVHIRRFDTAEKN</sequence>
<evidence type="ECO:0000313" key="4">
    <source>
        <dbReference type="EMBL" id="WRQ87166.1"/>
    </source>
</evidence>
<dbReference type="Proteomes" id="UP000738431">
    <property type="component" value="Chromosome"/>
</dbReference>
<dbReference type="InterPro" id="IPR022742">
    <property type="entry name" value="Hydrolase_4"/>
</dbReference>
<dbReference type="SUPFAM" id="SSF101852">
    <property type="entry name" value="Bacterial fluorinating enzyme, C-terminal domain"/>
    <property type="match status" value="1"/>
</dbReference>
<keyword evidence="5" id="KW-1185">Reference proteome</keyword>
<dbReference type="SUPFAM" id="SSF53474">
    <property type="entry name" value="alpha/beta-Hydrolases"/>
    <property type="match status" value="1"/>
</dbReference>
<evidence type="ECO:0000256" key="1">
    <source>
        <dbReference type="SAM" id="SignalP"/>
    </source>
</evidence>
<dbReference type="InterPro" id="IPR023227">
    <property type="entry name" value="SAM_OH_AdoTrfase_C_sf"/>
</dbReference>
<accession>A0ABZ1C6T3</accession>
<evidence type="ECO:0000259" key="2">
    <source>
        <dbReference type="Pfam" id="PF12146"/>
    </source>
</evidence>
<evidence type="ECO:0000313" key="5">
    <source>
        <dbReference type="Proteomes" id="UP000738431"/>
    </source>
</evidence>
<proteinExistence type="predicted"/>
<gene>
    <name evidence="4" type="ORF">K1X11_020330</name>
</gene>
<dbReference type="Gene3D" id="2.40.30.90">
    <property type="entry name" value="Bacterial fluorinating enzyme like"/>
    <property type="match status" value="1"/>
</dbReference>
<feature type="signal peptide" evidence="1">
    <location>
        <begin position="1"/>
        <end position="23"/>
    </location>
</feature>
<name>A0ABZ1C6T3_9BACT</name>
<reference evidence="4 5" key="2">
    <citation type="submission" date="2023-12" db="EMBL/GenBank/DDBJ databases">
        <title>Description of an unclassified Opitutus bacterium of Verrucomicrobiota.</title>
        <authorList>
            <person name="Zhang D.-F."/>
        </authorList>
    </citation>
    <scope>NUCLEOTIDE SEQUENCE [LARGE SCALE GENOMIC DNA]</scope>
    <source>
        <strain evidence="4 5">WL0086</strain>
    </source>
</reference>
<dbReference type="InterPro" id="IPR046470">
    <property type="entry name" value="SAM_HAT_C"/>
</dbReference>
<dbReference type="EMBL" id="CP139781">
    <property type="protein sequence ID" value="WRQ87166.1"/>
    <property type="molecule type" value="Genomic_DNA"/>
</dbReference>
<keyword evidence="1" id="KW-0732">Signal</keyword>
<dbReference type="Pfam" id="PF20257">
    <property type="entry name" value="SAM_HAT_C"/>
    <property type="match status" value="1"/>
</dbReference>
<dbReference type="InterPro" id="IPR029058">
    <property type="entry name" value="AB_hydrolase_fold"/>
</dbReference>
<feature type="domain" description="S-adenosyl-l-methionine hydroxide adenosyltransferase C-terminal" evidence="3">
    <location>
        <begin position="288"/>
        <end position="367"/>
    </location>
</feature>